<keyword evidence="2 6" id="KW-0808">Transferase</keyword>
<evidence type="ECO:0000256" key="1">
    <source>
        <dbReference type="ARBA" id="ARBA00005054"/>
    </source>
</evidence>
<dbReference type="RefSeq" id="WP_311819036.1">
    <property type="nucleotide sequence ID" value="NZ_JARQBN010000010.1"/>
</dbReference>
<evidence type="ECO:0000313" key="9">
    <source>
        <dbReference type="Proteomes" id="UP001265301"/>
    </source>
</evidence>
<gene>
    <name evidence="6 8" type="primary">purN</name>
    <name evidence="8" type="ORF">P7H59_06805</name>
</gene>
<dbReference type="Pfam" id="PF00551">
    <property type="entry name" value="Formyl_trans_N"/>
    <property type="match status" value="1"/>
</dbReference>
<feature type="binding site" evidence="6">
    <location>
        <begin position="11"/>
        <end position="13"/>
    </location>
    <ligand>
        <name>N(1)-(5-phospho-beta-D-ribosyl)glycinamide</name>
        <dbReference type="ChEBI" id="CHEBI:143788"/>
    </ligand>
</feature>
<evidence type="ECO:0000256" key="2">
    <source>
        <dbReference type="ARBA" id="ARBA00022679"/>
    </source>
</evidence>
<dbReference type="PANTHER" id="PTHR43369">
    <property type="entry name" value="PHOSPHORIBOSYLGLYCINAMIDE FORMYLTRANSFERASE"/>
    <property type="match status" value="1"/>
</dbReference>
<feature type="domain" description="Formyl transferase N-terminal" evidence="7">
    <location>
        <begin position="1"/>
        <end position="181"/>
    </location>
</feature>
<accession>A0ABU3FQI3</accession>
<comment type="function">
    <text evidence="6">Catalyzes the transfer of a formyl group from 10-formyltetrahydrofolate to 5-phospho-ribosyl-glycinamide (GAR), producing 5-phospho-ribosyl-N-formylglycinamide (FGAR) and tetrahydrofolate.</text>
</comment>
<dbReference type="EC" id="2.1.2.2" evidence="6"/>
<keyword evidence="3 6" id="KW-0658">Purine biosynthesis</keyword>
<feature type="binding site" evidence="6">
    <location>
        <begin position="89"/>
        <end position="92"/>
    </location>
    <ligand>
        <name>(6R)-10-formyltetrahydrofolate</name>
        <dbReference type="ChEBI" id="CHEBI:195366"/>
    </ligand>
</feature>
<organism evidence="8 9">
    <name type="scientific">Enterococcus viikkiensis</name>
    <dbReference type="NCBI Taxonomy" id="930854"/>
    <lineage>
        <taxon>Bacteria</taxon>
        <taxon>Bacillati</taxon>
        <taxon>Bacillota</taxon>
        <taxon>Bacilli</taxon>
        <taxon>Lactobacillales</taxon>
        <taxon>Enterococcaceae</taxon>
        <taxon>Enterococcus</taxon>
    </lineage>
</organism>
<protein>
    <recommendedName>
        <fullName evidence="6">Phosphoribosylglycinamide formyltransferase</fullName>
        <ecNumber evidence="6">2.1.2.2</ecNumber>
    </recommendedName>
    <alternativeName>
        <fullName evidence="6">5'-phosphoribosylglycinamide transformylase</fullName>
    </alternativeName>
    <alternativeName>
        <fullName evidence="6">GAR transformylase</fullName>
        <shortName evidence="6">GART</shortName>
    </alternativeName>
</protein>
<feature type="binding site" evidence="6">
    <location>
        <position position="64"/>
    </location>
    <ligand>
        <name>(6R)-10-formyltetrahydrofolate</name>
        <dbReference type="ChEBI" id="CHEBI:195366"/>
    </ligand>
</feature>
<evidence type="ECO:0000256" key="4">
    <source>
        <dbReference type="ARBA" id="ARBA00038440"/>
    </source>
</evidence>
<name>A0ABU3FQI3_9ENTE</name>
<dbReference type="NCBIfam" id="TIGR00639">
    <property type="entry name" value="PurN"/>
    <property type="match status" value="1"/>
</dbReference>
<sequence length="195" mass="21447">MKVAVLASGNGSNFEVIAQAFKDQKIDGDLVLLFSDHREAYVLERGKKFNIPCESFELKEFADKQSYEAALLKLLKDYDVGLVVLAGYMRIVGKEFLAAFPQAIINIHPALLPNFPGLHGIKDAYEAGVSETGVTIHYVDDGVDTGPIIAQSKVAVAASDTLKSLEEKIHQAEHHLYPQVLAEIVKENHDEKSIN</sequence>
<reference evidence="8 9" key="1">
    <citation type="submission" date="2023-03" db="EMBL/GenBank/DDBJ databases">
        <authorList>
            <person name="Shen W."/>
            <person name="Cai J."/>
        </authorList>
    </citation>
    <scope>NUCLEOTIDE SEQUENCE [LARGE SCALE GENOMIC DNA]</scope>
    <source>
        <strain evidence="8 9">B101</strain>
    </source>
</reference>
<evidence type="ECO:0000256" key="6">
    <source>
        <dbReference type="HAMAP-Rule" id="MF_01930"/>
    </source>
</evidence>
<keyword evidence="9" id="KW-1185">Reference proteome</keyword>
<evidence type="ECO:0000256" key="5">
    <source>
        <dbReference type="ARBA" id="ARBA00047664"/>
    </source>
</evidence>
<dbReference type="CDD" id="cd08645">
    <property type="entry name" value="FMT_core_GART"/>
    <property type="match status" value="1"/>
</dbReference>
<dbReference type="Proteomes" id="UP001265301">
    <property type="component" value="Unassembled WGS sequence"/>
</dbReference>
<feature type="active site" description="Proton donor" evidence="6">
    <location>
        <position position="108"/>
    </location>
</feature>
<dbReference type="InterPro" id="IPR001555">
    <property type="entry name" value="GART_AS"/>
</dbReference>
<comment type="pathway">
    <text evidence="1 6">Purine metabolism; IMP biosynthesis via de novo pathway; N(2)-formyl-N(1)-(5-phospho-D-ribosyl)glycinamide from N(1)-(5-phospho-D-ribosyl)glycinamide (10-formyl THF route): step 1/1.</text>
</comment>
<evidence type="ECO:0000259" key="7">
    <source>
        <dbReference type="Pfam" id="PF00551"/>
    </source>
</evidence>
<evidence type="ECO:0000256" key="3">
    <source>
        <dbReference type="ARBA" id="ARBA00022755"/>
    </source>
</evidence>
<comment type="catalytic activity">
    <reaction evidence="5 6">
        <text>N(1)-(5-phospho-beta-D-ribosyl)glycinamide + (6R)-10-formyltetrahydrofolate = N(2)-formyl-N(1)-(5-phospho-beta-D-ribosyl)glycinamide + (6S)-5,6,7,8-tetrahydrofolate + H(+)</text>
        <dbReference type="Rhea" id="RHEA:15053"/>
        <dbReference type="ChEBI" id="CHEBI:15378"/>
        <dbReference type="ChEBI" id="CHEBI:57453"/>
        <dbReference type="ChEBI" id="CHEBI:143788"/>
        <dbReference type="ChEBI" id="CHEBI:147286"/>
        <dbReference type="ChEBI" id="CHEBI:195366"/>
        <dbReference type="EC" id="2.1.2.2"/>
    </reaction>
</comment>
<evidence type="ECO:0000313" key="8">
    <source>
        <dbReference type="EMBL" id="MDT2828166.1"/>
    </source>
</evidence>
<feature type="binding site" evidence="6">
    <location>
        <position position="106"/>
    </location>
    <ligand>
        <name>(6R)-10-formyltetrahydrofolate</name>
        <dbReference type="ChEBI" id="CHEBI:195366"/>
    </ligand>
</feature>
<dbReference type="SUPFAM" id="SSF53328">
    <property type="entry name" value="Formyltransferase"/>
    <property type="match status" value="1"/>
</dbReference>
<dbReference type="InterPro" id="IPR004607">
    <property type="entry name" value="GART"/>
</dbReference>
<comment type="caution">
    <text evidence="8">The sequence shown here is derived from an EMBL/GenBank/DDBJ whole genome shotgun (WGS) entry which is preliminary data.</text>
</comment>
<proteinExistence type="inferred from homology"/>
<dbReference type="InterPro" id="IPR002376">
    <property type="entry name" value="Formyl_transf_N"/>
</dbReference>
<comment type="similarity">
    <text evidence="4 6">Belongs to the GART family.</text>
</comment>
<feature type="site" description="Raises pKa of active site His" evidence="6">
    <location>
        <position position="144"/>
    </location>
</feature>
<dbReference type="PROSITE" id="PS00373">
    <property type="entry name" value="GART"/>
    <property type="match status" value="1"/>
</dbReference>
<dbReference type="EMBL" id="JARQBN010000010">
    <property type="protein sequence ID" value="MDT2828166.1"/>
    <property type="molecule type" value="Genomic_DNA"/>
</dbReference>
<dbReference type="GO" id="GO:0004644">
    <property type="term" value="F:phosphoribosylglycinamide formyltransferase activity"/>
    <property type="evidence" value="ECO:0007669"/>
    <property type="project" value="UniProtKB-EC"/>
</dbReference>
<dbReference type="PANTHER" id="PTHR43369:SF2">
    <property type="entry name" value="PHOSPHORIBOSYLGLYCINAMIDE FORMYLTRANSFERASE"/>
    <property type="match status" value="1"/>
</dbReference>
<dbReference type="Gene3D" id="3.40.50.170">
    <property type="entry name" value="Formyl transferase, N-terminal domain"/>
    <property type="match status" value="1"/>
</dbReference>
<dbReference type="InterPro" id="IPR036477">
    <property type="entry name" value="Formyl_transf_N_sf"/>
</dbReference>
<dbReference type="HAMAP" id="MF_01930">
    <property type="entry name" value="PurN"/>
    <property type="match status" value="1"/>
</dbReference>